<proteinExistence type="predicted"/>
<dbReference type="Pfam" id="PF00691">
    <property type="entry name" value="OmpA"/>
    <property type="match status" value="1"/>
</dbReference>
<dbReference type="PROSITE" id="PS51123">
    <property type="entry name" value="OMPA_2"/>
    <property type="match status" value="1"/>
</dbReference>
<feature type="compositionally biased region" description="Low complexity" evidence="2">
    <location>
        <begin position="319"/>
        <end position="334"/>
    </location>
</feature>
<dbReference type="SUPFAM" id="SSF103088">
    <property type="entry name" value="OmpA-like"/>
    <property type="match status" value="1"/>
</dbReference>
<gene>
    <name evidence="5" type="ORF">SAMN04490248_13213</name>
</gene>
<dbReference type="InterPro" id="IPR036737">
    <property type="entry name" value="OmpA-like_sf"/>
</dbReference>
<feature type="region of interest" description="Disordered" evidence="2">
    <location>
        <begin position="253"/>
        <end position="340"/>
    </location>
</feature>
<feature type="compositionally biased region" description="Basic and acidic residues" evidence="2">
    <location>
        <begin position="254"/>
        <end position="278"/>
    </location>
</feature>
<evidence type="ECO:0000313" key="6">
    <source>
        <dbReference type="Proteomes" id="UP000198893"/>
    </source>
</evidence>
<reference evidence="5 6" key="1">
    <citation type="submission" date="2016-10" db="EMBL/GenBank/DDBJ databases">
        <authorList>
            <person name="de Groot N.N."/>
        </authorList>
    </citation>
    <scope>NUCLEOTIDE SEQUENCE [LARGE SCALE GENOMIC DNA]</scope>
    <source>
        <strain evidence="5 6">DSM 27842</strain>
    </source>
</reference>
<dbReference type="EMBL" id="FODS01000032">
    <property type="protein sequence ID" value="SEP17424.1"/>
    <property type="molecule type" value="Genomic_DNA"/>
</dbReference>
<feature type="domain" description="OmpA-like" evidence="4">
    <location>
        <begin position="509"/>
        <end position="634"/>
    </location>
</feature>
<protein>
    <submittedName>
        <fullName evidence="5">Outer membrane protein OmpA</fullName>
    </submittedName>
</protein>
<dbReference type="PANTHER" id="PTHR30329:SF21">
    <property type="entry name" value="LIPOPROTEIN YIAD-RELATED"/>
    <property type="match status" value="1"/>
</dbReference>
<evidence type="ECO:0000256" key="2">
    <source>
        <dbReference type="SAM" id="MobiDB-lite"/>
    </source>
</evidence>
<keyword evidence="1" id="KW-0472">Membrane</keyword>
<sequence>MTHQGTLSCTTALTLCLALTVPGAGLAQSNVPCVDAENQACENGEDRGVLAKVMAFLDAGQTPTEAQIEQLNKGELLKLIKARDLDIDPRGMPPEDLRAAVQAELAERTDANAEPAQSEDRERADTGEGVVEELAQALSSSVDEEQAQVETETQADTETETQADANARTGDDTTSGNLEELTRQDLDRMDRNALIEVIRRRDLAIEVQNTQTAELRTSVSRELGLMENSPEQRAEQTGDTLGDALEDAAEGAVDEIRQSLDIGESEREAETDRRRAEEDAAEGEPLAATTDAETDAEAEVTTRTVTEESSRSSDEEFETQLTTGAEATAGTQAQSDDDDGLSTLGKAAALGLGALALNEILGANDEVVTSSRDRVVVRQNGELRVLKNDDVHLQRPGNEVQTSTYKDGSTRTVITRADGSKVITVRAADGRVLRRVRERPDGTRVVIFDDTQQEYEPVNVRELPRPDERGVTYSRNDSAALESALRAELAADVDRRFSLRQVRNIRSVRKLMPPVTLDAVHFQTDSSVIRPREAEDLADLGRQMVDVINQNPDEVFLVEGHTDTVGNASYNLALSDRRAESVALALIEYFDVPPENLVIQGYGESDLAVAVRGPERANRRATVRRITPLLRRAER</sequence>
<organism evidence="5 6">
    <name type="scientific">Salinihabitans flavidus</name>
    <dbReference type="NCBI Taxonomy" id="569882"/>
    <lineage>
        <taxon>Bacteria</taxon>
        <taxon>Pseudomonadati</taxon>
        <taxon>Pseudomonadota</taxon>
        <taxon>Alphaproteobacteria</taxon>
        <taxon>Rhodobacterales</taxon>
        <taxon>Roseobacteraceae</taxon>
        <taxon>Salinihabitans</taxon>
    </lineage>
</organism>
<dbReference type="AlphaFoldDB" id="A0A1H8VQ34"/>
<dbReference type="GO" id="GO:0016020">
    <property type="term" value="C:membrane"/>
    <property type="evidence" value="ECO:0007669"/>
    <property type="project" value="UniProtKB-UniRule"/>
</dbReference>
<dbReference type="InterPro" id="IPR050330">
    <property type="entry name" value="Bact_OuterMem_StrucFunc"/>
</dbReference>
<dbReference type="STRING" id="569882.SAMN04490248_13213"/>
<accession>A0A1H8VQ34</accession>
<keyword evidence="3" id="KW-0732">Signal</keyword>
<keyword evidence="6" id="KW-1185">Reference proteome</keyword>
<dbReference type="CDD" id="cd07185">
    <property type="entry name" value="OmpA_C-like"/>
    <property type="match status" value="1"/>
</dbReference>
<feature type="chain" id="PRO_5011732191" evidence="3">
    <location>
        <begin position="28"/>
        <end position="635"/>
    </location>
</feature>
<evidence type="ECO:0000259" key="4">
    <source>
        <dbReference type="PROSITE" id="PS51123"/>
    </source>
</evidence>
<dbReference type="Proteomes" id="UP000198893">
    <property type="component" value="Unassembled WGS sequence"/>
</dbReference>
<feature type="region of interest" description="Disordered" evidence="2">
    <location>
        <begin position="108"/>
        <end position="184"/>
    </location>
</feature>
<evidence type="ECO:0000313" key="5">
    <source>
        <dbReference type="EMBL" id="SEP17424.1"/>
    </source>
</evidence>
<feature type="compositionally biased region" description="Basic and acidic residues" evidence="2">
    <location>
        <begin position="305"/>
        <end position="314"/>
    </location>
</feature>
<dbReference type="InterPro" id="IPR006665">
    <property type="entry name" value="OmpA-like"/>
</dbReference>
<feature type="signal peptide" evidence="3">
    <location>
        <begin position="1"/>
        <end position="27"/>
    </location>
</feature>
<evidence type="ECO:0000256" key="3">
    <source>
        <dbReference type="SAM" id="SignalP"/>
    </source>
</evidence>
<feature type="compositionally biased region" description="Acidic residues" evidence="2">
    <location>
        <begin position="142"/>
        <end position="161"/>
    </location>
</feature>
<dbReference type="OrthoDB" id="9792021at2"/>
<evidence type="ECO:0000256" key="1">
    <source>
        <dbReference type="PROSITE-ProRule" id="PRU00473"/>
    </source>
</evidence>
<dbReference type="Gene3D" id="3.30.1330.60">
    <property type="entry name" value="OmpA-like domain"/>
    <property type="match status" value="1"/>
</dbReference>
<name>A0A1H8VQ34_9RHOB</name>
<dbReference type="PANTHER" id="PTHR30329">
    <property type="entry name" value="STATOR ELEMENT OF FLAGELLAR MOTOR COMPLEX"/>
    <property type="match status" value="1"/>
</dbReference>